<organism evidence="1 2">
    <name type="scientific">Ensete ventricosum</name>
    <name type="common">Abyssinian banana</name>
    <name type="synonym">Musa ensete</name>
    <dbReference type="NCBI Taxonomy" id="4639"/>
    <lineage>
        <taxon>Eukaryota</taxon>
        <taxon>Viridiplantae</taxon>
        <taxon>Streptophyta</taxon>
        <taxon>Embryophyta</taxon>
        <taxon>Tracheophyta</taxon>
        <taxon>Spermatophyta</taxon>
        <taxon>Magnoliopsida</taxon>
        <taxon>Liliopsida</taxon>
        <taxon>Zingiberales</taxon>
        <taxon>Musaceae</taxon>
        <taxon>Ensete</taxon>
    </lineage>
</organism>
<dbReference type="Proteomes" id="UP001222027">
    <property type="component" value="Unassembled WGS sequence"/>
</dbReference>
<proteinExistence type="predicted"/>
<reference evidence="1 2" key="1">
    <citation type="submission" date="2022-12" db="EMBL/GenBank/DDBJ databases">
        <title>Chromosome-scale assembly of the Ensete ventricosum genome.</title>
        <authorList>
            <person name="Dussert Y."/>
            <person name="Stocks J."/>
            <person name="Wendawek A."/>
            <person name="Woldeyes F."/>
            <person name="Nichols R.A."/>
            <person name="Borrell J.S."/>
        </authorList>
    </citation>
    <scope>NUCLEOTIDE SEQUENCE [LARGE SCALE GENOMIC DNA]</scope>
    <source>
        <strain evidence="2">cv. Maze</strain>
        <tissue evidence="1">Seeds</tissue>
    </source>
</reference>
<dbReference type="EMBL" id="JAQQAF010000007">
    <property type="protein sequence ID" value="KAJ8471505.1"/>
    <property type="molecule type" value="Genomic_DNA"/>
</dbReference>
<gene>
    <name evidence="1" type="ORF">OPV22_025848</name>
</gene>
<dbReference type="AlphaFoldDB" id="A0AAV8QAZ3"/>
<sequence>MYSMQKVCHFNSLFPHVESEASEVARSLADGFTDLGRERERDKYYFSCRMRRRVALELRAGGNHMHAALQKESGA</sequence>
<name>A0AAV8QAZ3_ENSVE</name>
<accession>A0AAV8QAZ3</accession>
<keyword evidence="2" id="KW-1185">Reference proteome</keyword>
<evidence type="ECO:0000313" key="2">
    <source>
        <dbReference type="Proteomes" id="UP001222027"/>
    </source>
</evidence>
<evidence type="ECO:0000313" key="1">
    <source>
        <dbReference type="EMBL" id="KAJ8471505.1"/>
    </source>
</evidence>
<comment type="caution">
    <text evidence="1">The sequence shown here is derived from an EMBL/GenBank/DDBJ whole genome shotgun (WGS) entry which is preliminary data.</text>
</comment>
<protein>
    <submittedName>
        <fullName evidence="1">Uncharacterized protein</fullName>
    </submittedName>
</protein>